<dbReference type="EMBL" id="CDHK01000014">
    <property type="protein sequence ID" value="CEJ62147.1"/>
    <property type="molecule type" value="Genomic_DNA"/>
</dbReference>
<dbReference type="PANTHER" id="PTHR43452">
    <property type="entry name" value="PYRUVATE DECARBOXYLASE"/>
    <property type="match status" value="1"/>
</dbReference>
<dbReference type="GO" id="GO:0000949">
    <property type="term" value="P:aromatic amino acid family catabolic process to alcohol via Ehrlich pathway"/>
    <property type="evidence" value="ECO:0007669"/>
    <property type="project" value="TreeGrafter"/>
</dbReference>
<evidence type="ECO:0000256" key="2">
    <source>
        <dbReference type="ARBA" id="ARBA00007812"/>
    </source>
</evidence>
<comment type="similarity">
    <text evidence="2">Belongs to the TPP enzyme family.</text>
</comment>
<keyword evidence="8" id="KW-0456">Lyase</keyword>
<evidence type="ECO:0000256" key="4">
    <source>
        <dbReference type="ARBA" id="ARBA00022723"/>
    </source>
</evidence>
<evidence type="ECO:0000256" key="6">
    <source>
        <dbReference type="ARBA" id="ARBA00022842"/>
    </source>
</evidence>
<reference evidence="11" key="1">
    <citation type="journal article" date="2015" name="Genome Announc.">
        <title>Draft genome sequence of the fungus Penicillium brasilianum MG11.</title>
        <authorList>
            <person name="Horn F."/>
            <person name="Linde J."/>
            <person name="Mattern D.J."/>
            <person name="Walther G."/>
            <person name="Guthke R."/>
            <person name="Brakhage A.A."/>
            <person name="Valiante V."/>
        </authorList>
    </citation>
    <scope>NUCLEOTIDE SEQUENCE [LARGE SCALE GENOMIC DNA]</scope>
    <source>
        <strain evidence="11">MG11</strain>
    </source>
</reference>
<dbReference type="OrthoDB" id="3970464at2759"/>
<dbReference type="CDD" id="cd02005">
    <property type="entry name" value="TPP_PDC_IPDC"/>
    <property type="match status" value="1"/>
</dbReference>
<sequence>MLISQYLWGSIGYTVGACQGAAQAVRDCFGNQKRTILFIGDGSFQFGCQELSTILRLGLNPIIFVICNNGYTTERLIHGWLEKYNDIQPWKYRKLPAAFGAPARAYRTHLVQTQAQLQGLLSSRKFNDCSALQLVELYMLQEDAPETMKKIAQSLTKQNVRS</sequence>
<dbReference type="Pfam" id="PF02775">
    <property type="entry name" value="TPP_enzyme_C"/>
    <property type="match status" value="1"/>
</dbReference>
<dbReference type="GO" id="GO:0005829">
    <property type="term" value="C:cytosol"/>
    <property type="evidence" value="ECO:0007669"/>
    <property type="project" value="TreeGrafter"/>
</dbReference>
<accession>A0A0F7U428</accession>
<gene>
    <name evidence="10" type="ORF">PMG11_10655</name>
</gene>
<dbReference type="AlphaFoldDB" id="A0A0F7U428"/>
<keyword evidence="4" id="KW-0479">Metal-binding</keyword>
<keyword evidence="5" id="KW-0210">Decarboxylase</keyword>
<dbReference type="GO" id="GO:0004737">
    <property type="term" value="F:pyruvate decarboxylase activity"/>
    <property type="evidence" value="ECO:0007669"/>
    <property type="project" value="TreeGrafter"/>
</dbReference>
<evidence type="ECO:0000256" key="3">
    <source>
        <dbReference type="ARBA" id="ARBA00014422"/>
    </source>
</evidence>
<protein>
    <recommendedName>
        <fullName evidence="3">Pyruvate decarboxylase</fullName>
    </recommendedName>
</protein>
<comment type="cofactor">
    <cofactor evidence="1">
        <name>thiamine diphosphate</name>
        <dbReference type="ChEBI" id="CHEBI:58937"/>
    </cofactor>
</comment>
<evidence type="ECO:0000256" key="7">
    <source>
        <dbReference type="ARBA" id="ARBA00023052"/>
    </source>
</evidence>
<dbReference type="InterPro" id="IPR029061">
    <property type="entry name" value="THDP-binding"/>
</dbReference>
<name>A0A0F7U428_PENBI</name>
<dbReference type="STRING" id="104259.A0A0F7U428"/>
<evidence type="ECO:0000256" key="8">
    <source>
        <dbReference type="ARBA" id="ARBA00023239"/>
    </source>
</evidence>
<dbReference type="Gene3D" id="3.40.50.970">
    <property type="match status" value="1"/>
</dbReference>
<proteinExistence type="inferred from homology"/>
<evidence type="ECO:0000256" key="5">
    <source>
        <dbReference type="ARBA" id="ARBA00022793"/>
    </source>
</evidence>
<evidence type="ECO:0000313" key="11">
    <source>
        <dbReference type="Proteomes" id="UP000042958"/>
    </source>
</evidence>
<dbReference type="Proteomes" id="UP000042958">
    <property type="component" value="Unassembled WGS sequence"/>
</dbReference>
<dbReference type="FunFam" id="3.40.50.970:FF:000024">
    <property type="entry name" value="Pyruvate decarboxylase isozyme"/>
    <property type="match status" value="1"/>
</dbReference>
<dbReference type="GO" id="GO:0005634">
    <property type="term" value="C:nucleus"/>
    <property type="evidence" value="ECO:0007669"/>
    <property type="project" value="TreeGrafter"/>
</dbReference>
<evidence type="ECO:0000259" key="9">
    <source>
        <dbReference type="Pfam" id="PF02775"/>
    </source>
</evidence>
<evidence type="ECO:0000313" key="10">
    <source>
        <dbReference type="EMBL" id="CEJ62147.1"/>
    </source>
</evidence>
<dbReference type="InterPro" id="IPR011766">
    <property type="entry name" value="TPP_enzyme_TPP-bd"/>
</dbReference>
<feature type="domain" description="Thiamine pyrophosphate enzyme TPP-binding" evidence="9">
    <location>
        <begin position="3"/>
        <end position="118"/>
    </location>
</feature>
<dbReference type="GO" id="GO:0046872">
    <property type="term" value="F:metal ion binding"/>
    <property type="evidence" value="ECO:0007669"/>
    <property type="project" value="UniProtKB-KW"/>
</dbReference>
<dbReference type="GO" id="GO:0030976">
    <property type="term" value="F:thiamine pyrophosphate binding"/>
    <property type="evidence" value="ECO:0007669"/>
    <property type="project" value="InterPro"/>
</dbReference>
<evidence type="ECO:0000256" key="1">
    <source>
        <dbReference type="ARBA" id="ARBA00001964"/>
    </source>
</evidence>
<dbReference type="InterPro" id="IPR047214">
    <property type="entry name" value="TPP_PDC_IPDC"/>
</dbReference>
<dbReference type="SUPFAM" id="SSF52518">
    <property type="entry name" value="Thiamin diphosphate-binding fold (THDP-binding)"/>
    <property type="match status" value="1"/>
</dbReference>
<dbReference type="InterPro" id="IPR012110">
    <property type="entry name" value="PDC/IPDC-like"/>
</dbReference>
<keyword evidence="11" id="KW-1185">Reference proteome</keyword>
<keyword evidence="7" id="KW-0786">Thiamine pyrophosphate</keyword>
<dbReference type="PANTHER" id="PTHR43452:SF30">
    <property type="entry name" value="PYRUVATE DECARBOXYLASE ISOZYME 1-RELATED"/>
    <property type="match status" value="1"/>
</dbReference>
<organism evidence="10 11">
    <name type="scientific">Penicillium brasilianum</name>
    <dbReference type="NCBI Taxonomy" id="104259"/>
    <lineage>
        <taxon>Eukaryota</taxon>
        <taxon>Fungi</taxon>
        <taxon>Dikarya</taxon>
        <taxon>Ascomycota</taxon>
        <taxon>Pezizomycotina</taxon>
        <taxon>Eurotiomycetes</taxon>
        <taxon>Eurotiomycetidae</taxon>
        <taxon>Eurotiales</taxon>
        <taxon>Aspergillaceae</taxon>
        <taxon>Penicillium</taxon>
    </lineage>
</organism>
<keyword evidence="6" id="KW-0460">Magnesium</keyword>